<keyword evidence="7" id="KW-0472">Membrane</keyword>
<keyword evidence="6" id="KW-0732">Signal</keyword>
<evidence type="ECO:0000256" key="5">
    <source>
        <dbReference type="ARBA" id="ARBA00022692"/>
    </source>
</evidence>
<dbReference type="Pfam" id="PF07244">
    <property type="entry name" value="POTRA"/>
    <property type="match status" value="1"/>
</dbReference>
<name>A0A3N2DZ97_9GAMM</name>
<comment type="subunit">
    <text evidence="10">Interacts with TamB to form the translocation and assembly module (TAM).</text>
</comment>
<dbReference type="Gene3D" id="3.10.20.310">
    <property type="entry name" value="membrane protein fhac"/>
    <property type="match status" value="3"/>
</dbReference>
<comment type="caution">
    <text evidence="14">The sequence shown here is derived from an EMBL/GenBank/DDBJ whole genome shotgun (WGS) entry which is preliminary data.</text>
</comment>
<evidence type="ECO:0000256" key="8">
    <source>
        <dbReference type="ARBA" id="ARBA00023237"/>
    </source>
</evidence>
<dbReference type="GO" id="GO:0009279">
    <property type="term" value="C:cell outer membrane"/>
    <property type="evidence" value="ECO:0007669"/>
    <property type="project" value="UniProtKB-SubCell"/>
</dbReference>
<feature type="domain" description="TamA POTRA" evidence="13">
    <location>
        <begin position="36"/>
        <end position="105"/>
    </location>
</feature>
<sequence>MTCSLAKLWVSGPVILLLSLLVTFSPVSEAKTHKVKVSIEGTSDTLGDNILAHIGKLNEEQLEQPQLLQQQLEKAVVSAARAIGYYHSQFNYRIDKHKHKLMLTVWPGPRAVFVDPILEIHGDAAKIQAFTKAQKRSKLKAGKPLSHRQYDAYKQHLLSLADDYGFFDAKFTKSEFRVDREAGTGQPVLIFESGQRYRFGEVNYAGSMLDDELLEQLIPFKRGDLVSRDVLLEVNRNLLDTNYFEEVNIERDLVRGTHTLNLGVLLQDSNKSRYEVGVGYSTDYGTRLRFGWDKSLVNNKGHSVSFNSEWSKPKKELEASYNIPWHHPLNKYIKLSTGYQVKDVEDSETELLTSAISFYDKHDSGWVFGYSWEFDLENYRQGDEDVNHAAYMLPGFNLGHSEIPENRDPARGHRFDSYFRGSSRALGAEVAFLKGYVSYRQLMPLINHKTLLLLRGELGAIETDNILKVPVSRRFFAGGDNSIRGYAYESVSERDSKGVIVGGSYLNTFSAELSYRVLKNWRIATFADTGRAYTNNDEPFSTGVGFGVRWLSPIGQIRVDLAHPLDDPDTQVMLHIAMGPPL</sequence>
<dbReference type="AlphaFoldDB" id="A0A3N2DZ97"/>
<dbReference type="Gene3D" id="2.40.160.50">
    <property type="entry name" value="membrane protein fhac: a member of the omp85/tpsb transporter family"/>
    <property type="match status" value="1"/>
</dbReference>
<dbReference type="InterPro" id="IPR039910">
    <property type="entry name" value="D15-like"/>
</dbReference>
<evidence type="ECO:0000259" key="11">
    <source>
        <dbReference type="Pfam" id="PF01103"/>
    </source>
</evidence>
<dbReference type="PANTHER" id="PTHR12815">
    <property type="entry name" value="SORTING AND ASSEMBLY MACHINERY SAMM50 PROTEIN FAMILY MEMBER"/>
    <property type="match status" value="1"/>
</dbReference>
<keyword evidence="5" id="KW-0812">Transmembrane</keyword>
<evidence type="ECO:0000256" key="6">
    <source>
        <dbReference type="ARBA" id="ARBA00022729"/>
    </source>
</evidence>
<evidence type="ECO:0000256" key="7">
    <source>
        <dbReference type="ARBA" id="ARBA00023136"/>
    </source>
</evidence>
<evidence type="ECO:0000256" key="1">
    <source>
        <dbReference type="ARBA" id="ARBA00004442"/>
    </source>
</evidence>
<keyword evidence="4" id="KW-1134">Transmembrane beta strand</keyword>
<dbReference type="EMBL" id="RKHR01000003">
    <property type="protein sequence ID" value="ROS04972.1"/>
    <property type="molecule type" value="Genomic_DNA"/>
</dbReference>
<dbReference type="Proteomes" id="UP000275394">
    <property type="component" value="Unassembled WGS sequence"/>
</dbReference>
<accession>A0A3N2DZ97</accession>
<evidence type="ECO:0000256" key="9">
    <source>
        <dbReference type="ARBA" id="ARBA00033063"/>
    </source>
</evidence>
<dbReference type="InterPro" id="IPR035243">
    <property type="entry name" value="TamA_POTRA_Dom_1"/>
</dbReference>
<evidence type="ECO:0000313" key="14">
    <source>
        <dbReference type="EMBL" id="ROS04972.1"/>
    </source>
</evidence>
<gene>
    <name evidence="14" type="ORF">EDC56_0490</name>
</gene>
<dbReference type="GO" id="GO:0097347">
    <property type="term" value="C:TAM protein secretion complex"/>
    <property type="evidence" value="ECO:0007669"/>
    <property type="project" value="TreeGrafter"/>
</dbReference>
<dbReference type="Pfam" id="PF17243">
    <property type="entry name" value="POTRA_TamA_1"/>
    <property type="match status" value="1"/>
</dbReference>
<evidence type="ECO:0000256" key="3">
    <source>
        <dbReference type="ARBA" id="ARBA00015419"/>
    </source>
</evidence>
<keyword evidence="8" id="KW-0998">Cell outer membrane</keyword>
<dbReference type="GO" id="GO:0009306">
    <property type="term" value="P:protein secretion"/>
    <property type="evidence" value="ECO:0007669"/>
    <property type="project" value="TreeGrafter"/>
</dbReference>
<dbReference type="InterPro" id="IPR010827">
    <property type="entry name" value="BamA/TamA_POTRA"/>
</dbReference>
<protein>
    <recommendedName>
        <fullName evidence="3">Translocation and assembly module subunit TamA</fullName>
    </recommendedName>
    <alternativeName>
        <fullName evidence="9">Autotransporter assembly factor TamA</fullName>
    </alternativeName>
</protein>
<evidence type="ECO:0000256" key="4">
    <source>
        <dbReference type="ARBA" id="ARBA00022452"/>
    </source>
</evidence>
<feature type="domain" description="POTRA" evidence="12">
    <location>
        <begin position="197"/>
        <end position="260"/>
    </location>
</feature>
<evidence type="ECO:0000259" key="12">
    <source>
        <dbReference type="Pfam" id="PF07244"/>
    </source>
</evidence>
<dbReference type="InterPro" id="IPR000184">
    <property type="entry name" value="Bac_surfAg_D15"/>
</dbReference>
<evidence type="ECO:0000256" key="2">
    <source>
        <dbReference type="ARBA" id="ARBA00010248"/>
    </source>
</evidence>
<organism evidence="14 15">
    <name type="scientific">Sinobacterium caligoides</name>
    <dbReference type="NCBI Taxonomy" id="933926"/>
    <lineage>
        <taxon>Bacteria</taxon>
        <taxon>Pseudomonadati</taxon>
        <taxon>Pseudomonadota</taxon>
        <taxon>Gammaproteobacteria</taxon>
        <taxon>Cellvibrionales</taxon>
        <taxon>Spongiibacteraceae</taxon>
        <taxon>Sinobacterium</taxon>
    </lineage>
</organism>
<comment type="subcellular location">
    <subcellularLocation>
        <location evidence="1">Cell outer membrane</location>
    </subcellularLocation>
</comment>
<evidence type="ECO:0000313" key="15">
    <source>
        <dbReference type="Proteomes" id="UP000275394"/>
    </source>
</evidence>
<dbReference type="PANTHER" id="PTHR12815:SF47">
    <property type="entry name" value="TRANSLOCATION AND ASSEMBLY MODULE SUBUNIT TAMA"/>
    <property type="match status" value="1"/>
</dbReference>
<feature type="domain" description="Bacterial surface antigen (D15)" evidence="11">
    <location>
        <begin position="276"/>
        <end position="571"/>
    </location>
</feature>
<proteinExistence type="inferred from homology"/>
<keyword evidence="15" id="KW-1185">Reference proteome</keyword>
<evidence type="ECO:0000256" key="10">
    <source>
        <dbReference type="ARBA" id="ARBA00093548"/>
    </source>
</evidence>
<evidence type="ECO:0000259" key="13">
    <source>
        <dbReference type="Pfam" id="PF17243"/>
    </source>
</evidence>
<comment type="similarity">
    <text evidence="2">Belongs to the TamA family.</text>
</comment>
<reference evidence="14 15" key="1">
    <citation type="submission" date="2018-11" db="EMBL/GenBank/DDBJ databases">
        <title>Genomic Encyclopedia of Type Strains, Phase IV (KMG-IV): sequencing the most valuable type-strain genomes for metagenomic binning, comparative biology and taxonomic classification.</title>
        <authorList>
            <person name="Goeker M."/>
        </authorList>
    </citation>
    <scope>NUCLEOTIDE SEQUENCE [LARGE SCALE GENOMIC DNA]</scope>
    <source>
        <strain evidence="14 15">DSM 100316</strain>
    </source>
</reference>
<dbReference type="Pfam" id="PF01103">
    <property type="entry name" value="Omp85"/>
    <property type="match status" value="1"/>
</dbReference>